<dbReference type="PROSITE" id="PS51257">
    <property type="entry name" value="PROKAR_LIPOPROTEIN"/>
    <property type="match status" value="1"/>
</dbReference>
<comment type="caution">
    <text evidence="1">The sequence shown here is derived from an EMBL/GenBank/DDBJ whole genome shotgun (WGS) entry which is preliminary data.</text>
</comment>
<name>A0A8J2YEP2_9BACL</name>
<keyword evidence="2" id="KW-1185">Reference proteome</keyword>
<dbReference type="EMBL" id="BMHQ01000013">
    <property type="protein sequence ID" value="GGE26953.1"/>
    <property type="molecule type" value="Genomic_DNA"/>
</dbReference>
<dbReference type="AlphaFoldDB" id="A0A8J2YEP2"/>
<proteinExistence type="predicted"/>
<protein>
    <submittedName>
        <fullName evidence="1">Uncharacterized protein</fullName>
    </submittedName>
</protein>
<accession>A0A8J2YEP2</accession>
<reference evidence="1" key="2">
    <citation type="submission" date="2020-09" db="EMBL/GenBank/DDBJ databases">
        <authorList>
            <person name="Sun Q."/>
            <person name="Zhou Y."/>
        </authorList>
    </citation>
    <scope>NUCLEOTIDE SEQUENCE</scope>
    <source>
        <strain evidence="1">CGMCC 1.15179</strain>
    </source>
</reference>
<reference evidence="1" key="1">
    <citation type="journal article" date="2014" name="Int. J. Syst. Evol. Microbiol.">
        <title>Complete genome sequence of Corynebacterium casei LMG S-19264T (=DSM 44701T), isolated from a smear-ripened cheese.</title>
        <authorList>
            <consortium name="US DOE Joint Genome Institute (JGI-PGF)"/>
            <person name="Walter F."/>
            <person name="Albersmeier A."/>
            <person name="Kalinowski J."/>
            <person name="Ruckert C."/>
        </authorList>
    </citation>
    <scope>NUCLEOTIDE SEQUENCE</scope>
    <source>
        <strain evidence="1">CGMCC 1.15179</strain>
    </source>
</reference>
<evidence type="ECO:0000313" key="2">
    <source>
        <dbReference type="Proteomes" id="UP000625210"/>
    </source>
</evidence>
<organism evidence="1 2">
    <name type="scientific">Marinithermofilum abyssi</name>
    <dbReference type="NCBI Taxonomy" id="1571185"/>
    <lineage>
        <taxon>Bacteria</taxon>
        <taxon>Bacillati</taxon>
        <taxon>Bacillota</taxon>
        <taxon>Bacilli</taxon>
        <taxon>Bacillales</taxon>
        <taxon>Thermoactinomycetaceae</taxon>
        <taxon>Marinithermofilum</taxon>
    </lineage>
</organism>
<evidence type="ECO:0000313" key="1">
    <source>
        <dbReference type="EMBL" id="GGE26953.1"/>
    </source>
</evidence>
<dbReference type="Proteomes" id="UP000625210">
    <property type="component" value="Unassembled WGS sequence"/>
</dbReference>
<sequence length="154" mass="17493">MIKRLMAVVGILSMLGVLLFTFYLAGPTAVSAASCPTTGQDSAPRHLFGDKDQWKEAPSDYTFCKKSSSRTITVYFLSDNQKYPNERVTFYLQRKINGKWTHVAHFGTRKNAQDESVFTLKNEYGGKPLQNNVAYRWVYVDQGPHDSIVFSQVR</sequence>
<dbReference type="RefSeq" id="WP_188648842.1">
    <property type="nucleotide sequence ID" value="NZ_BMHQ01000013.1"/>
</dbReference>
<gene>
    <name evidence="1" type="ORF">GCM10011571_31440</name>
</gene>